<proteinExistence type="predicted"/>
<dbReference type="EMBL" id="JBGQPK010000005">
    <property type="protein sequence ID" value="MFL2028492.1"/>
    <property type="molecule type" value="Genomic_DNA"/>
</dbReference>
<sequence length="146" mass="15885">MVKAQQVMVHYAQVIDQMLETTEQLTTDLNGDYQLLKEAIATDTVGDISNDQWGSIKANFDQGVAAYQKNLVEVKAVRPIAKAMGIHHLLLAAYTDYVAGCAQMAASVDATAHTIDTAAFTAAEKQQDDSSLAMNKQIARLSQILR</sequence>
<keyword evidence="2" id="KW-1185">Reference proteome</keyword>
<evidence type="ECO:0008006" key="3">
    <source>
        <dbReference type="Google" id="ProtNLM"/>
    </source>
</evidence>
<evidence type="ECO:0000313" key="1">
    <source>
        <dbReference type="EMBL" id="MFL2028492.1"/>
    </source>
</evidence>
<name>A0ABW8U9K9_9LACO</name>
<accession>A0ABW8U9K9</accession>
<protein>
    <recommendedName>
        <fullName evidence="3">LXG domain-containing protein</fullName>
    </recommendedName>
</protein>
<gene>
    <name evidence="1" type="ORF">ACEN34_02555</name>
</gene>
<reference evidence="1 2" key="1">
    <citation type="submission" date="2024-08" db="EMBL/GenBank/DDBJ databases">
        <authorList>
            <person name="Arias E."/>
        </authorList>
    </citation>
    <scope>NUCLEOTIDE SEQUENCE [LARGE SCALE GENOMIC DNA]</scope>
    <source>
        <strain evidence="1 2">FAM 25317</strain>
    </source>
</reference>
<comment type="caution">
    <text evidence="1">The sequence shown here is derived from an EMBL/GenBank/DDBJ whole genome shotgun (WGS) entry which is preliminary data.</text>
</comment>
<dbReference type="RefSeq" id="WP_407136908.1">
    <property type="nucleotide sequence ID" value="NZ_JBGQPK010000005.1"/>
</dbReference>
<organism evidence="1 2">
    <name type="scientific">Loigolactobacillus zhaoyuanensis</name>
    <dbReference type="NCBI Taxonomy" id="2486017"/>
    <lineage>
        <taxon>Bacteria</taxon>
        <taxon>Bacillati</taxon>
        <taxon>Bacillota</taxon>
        <taxon>Bacilli</taxon>
        <taxon>Lactobacillales</taxon>
        <taxon>Lactobacillaceae</taxon>
        <taxon>Loigolactobacillus</taxon>
    </lineage>
</organism>
<dbReference type="Proteomes" id="UP001625389">
    <property type="component" value="Unassembled WGS sequence"/>
</dbReference>
<evidence type="ECO:0000313" key="2">
    <source>
        <dbReference type="Proteomes" id="UP001625389"/>
    </source>
</evidence>